<sequence>MTPYENVTDKFIRKIKQDKEYFCVNGVTEEQLLEIINRRSVELLDDSVNELQPMISIAQDVDFLDKDDDMEEFNFNLTRIEEDLISDMMVVKYFDEALVKLKAMQKYLGDDIKVFSPANERKTFKEMVEFKRQLFNNKLGNYNTRNRETGEFLLVY</sequence>
<name>A0A8S5U5X5_9CAUD</name>
<protein>
    <submittedName>
        <fullName evidence="1">Uncharacterized protein</fullName>
    </submittedName>
</protein>
<organism evidence="1">
    <name type="scientific">Siphoviridae sp. cteLh2</name>
    <dbReference type="NCBI Taxonomy" id="2825590"/>
    <lineage>
        <taxon>Viruses</taxon>
        <taxon>Duplodnaviria</taxon>
        <taxon>Heunggongvirae</taxon>
        <taxon>Uroviricota</taxon>
        <taxon>Caudoviricetes</taxon>
    </lineage>
</organism>
<evidence type="ECO:0000313" key="1">
    <source>
        <dbReference type="EMBL" id="DAF89881.1"/>
    </source>
</evidence>
<accession>A0A8S5U5X5</accession>
<reference evidence="1" key="1">
    <citation type="journal article" date="2021" name="Proc. Natl. Acad. Sci. U.S.A.">
        <title>A Catalog of Tens of Thousands of Viruses from Human Metagenomes Reveals Hidden Associations with Chronic Diseases.</title>
        <authorList>
            <person name="Tisza M.J."/>
            <person name="Buck C.B."/>
        </authorList>
    </citation>
    <scope>NUCLEOTIDE SEQUENCE</scope>
    <source>
        <strain evidence="1">CteLh2</strain>
    </source>
</reference>
<dbReference type="EMBL" id="BK016017">
    <property type="protein sequence ID" value="DAF89881.1"/>
    <property type="molecule type" value="Genomic_DNA"/>
</dbReference>
<proteinExistence type="predicted"/>